<proteinExistence type="predicted"/>
<keyword evidence="3" id="KW-1185">Reference proteome</keyword>
<evidence type="ECO:0000256" key="1">
    <source>
        <dbReference type="SAM" id="MobiDB-lite"/>
    </source>
</evidence>
<reference evidence="2 3" key="1">
    <citation type="submission" date="2019-12" db="EMBL/GenBank/DDBJ databases">
        <title>Genomic-based taxomic classification of the family Erythrobacteraceae.</title>
        <authorList>
            <person name="Xu L."/>
        </authorList>
    </citation>
    <scope>NUCLEOTIDE SEQUENCE [LARGE SCALE GENOMIC DNA]</scope>
    <source>
        <strain evidence="2 3">M0322</strain>
    </source>
</reference>
<comment type="caution">
    <text evidence="2">The sequence shown here is derived from an EMBL/GenBank/DDBJ whole genome shotgun (WGS) entry which is preliminary data.</text>
</comment>
<dbReference type="EMBL" id="WTYV01000002">
    <property type="protein sequence ID" value="MXO71578.1"/>
    <property type="molecule type" value="Genomic_DNA"/>
</dbReference>
<dbReference type="RefSeq" id="WP_160771482.1">
    <property type="nucleotide sequence ID" value="NZ_WTYV01000002.1"/>
</dbReference>
<protein>
    <recommendedName>
        <fullName evidence="4">DUF2946 domain-containing protein</fullName>
    </recommendedName>
</protein>
<name>A0A844YX71_9SPHN</name>
<dbReference type="AlphaFoldDB" id="A0A844YX71"/>
<sequence>MRIALPHRRHLAMLLLAVALLVRAVVPQGFMLERGGEGVTIAMCNSDMTMTIPFKDGKGPKQADSKADPCAFAGHQSAAAPPEGVAPLPLPLLAPAPYDAVRERALSPASPHHLPPATGPPHLA</sequence>
<evidence type="ECO:0000313" key="2">
    <source>
        <dbReference type="EMBL" id="MXO71578.1"/>
    </source>
</evidence>
<accession>A0A844YX71</accession>
<feature type="compositionally biased region" description="Pro residues" evidence="1">
    <location>
        <begin position="113"/>
        <end position="124"/>
    </location>
</feature>
<evidence type="ECO:0008006" key="4">
    <source>
        <dbReference type="Google" id="ProtNLM"/>
    </source>
</evidence>
<gene>
    <name evidence="2" type="ORF">GRI99_07965</name>
</gene>
<feature type="compositionally biased region" description="Basic and acidic residues" evidence="1">
    <location>
        <begin position="55"/>
        <end position="67"/>
    </location>
</feature>
<evidence type="ECO:0000313" key="3">
    <source>
        <dbReference type="Proteomes" id="UP000466966"/>
    </source>
</evidence>
<dbReference type="Proteomes" id="UP000466966">
    <property type="component" value="Unassembled WGS sequence"/>
</dbReference>
<feature type="region of interest" description="Disordered" evidence="1">
    <location>
        <begin position="53"/>
        <end position="84"/>
    </location>
</feature>
<feature type="region of interest" description="Disordered" evidence="1">
    <location>
        <begin position="104"/>
        <end position="124"/>
    </location>
</feature>
<organism evidence="2 3">
    <name type="scientific">Alteraurantiacibacter buctensis</name>
    <dbReference type="NCBI Taxonomy" id="1503981"/>
    <lineage>
        <taxon>Bacteria</taxon>
        <taxon>Pseudomonadati</taxon>
        <taxon>Pseudomonadota</taxon>
        <taxon>Alphaproteobacteria</taxon>
        <taxon>Sphingomonadales</taxon>
        <taxon>Erythrobacteraceae</taxon>
        <taxon>Alteraurantiacibacter</taxon>
    </lineage>
</organism>